<dbReference type="Pfam" id="PF06253">
    <property type="entry name" value="MTTB"/>
    <property type="match status" value="1"/>
</dbReference>
<dbReference type="InterPro" id="IPR038601">
    <property type="entry name" value="MttB-like_sf"/>
</dbReference>
<dbReference type="RefSeq" id="WP_092335708.1">
    <property type="nucleotide sequence ID" value="NZ_FNCP01000042.1"/>
</dbReference>
<proteinExistence type="inferred from homology"/>
<keyword evidence="3 4" id="KW-0808">Transferase</keyword>
<dbReference type="EMBL" id="FNCP01000042">
    <property type="protein sequence ID" value="SDI47841.1"/>
    <property type="molecule type" value="Genomic_DNA"/>
</dbReference>
<evidence type="ECO:0000256" key="1">
    <source>
        <dbReference type="ARBA" id="ARBA00007137"/>
    </source>
</evidence>
<evidence type="ECO:0000313" key="5">
    <source>
        <dbReference type="Proteomes" id="UP000198656"/>
    </source>
</evidence>
<dbReference type="Proteomes" id="UP000198656">
    <property type="component" value="Unassembled WGS sequence"/>
</dbReference>
<protein>
    <submittedName>
        <fullName evidence="4">Trimethylamine---corrinoid protein Co-methyltransferase</fullName>
    </submittedName>
</protein>
<comment type="similarity">
    <text evidence="1">Belongs to the trimethylamine methyltransferase family.</text>
</comment>
<dbReference type="InterPro" id="IPR010426">
    <property type="entry name" value="MTTB_MeTrfase"/>
</dbReference>
<evidence type="ECO:0000313" key="4">
    <source>
        <dbReference type="EMBL" id="SDI47841.1"/>
    </source>
</evidence>
<dbReference type="AlphaFoldDB" id="A0A1G8KWR5"/>
<evidence type="ECO:0000256" key="3">
    <source>
        <dbReference type="ARBA" id="ARBA00022679"/>
    </source>
</evidence>
<dbReference type="GO" id="GO:0008168">
    <property type="term" value="F:methyltransferase activity"/>
    <property type="evidence" value="ECO:0007669"/>
    <property type="project" value="UniProtKB-KW"/>
</dbReference>
<sequence>MEFTKIFSQAEVERVHEASLEILENVGMLVRNQKALEIFAQNGCKVDTESMMVKFPREVVEKARETFVPTYTFTAQDPKFDITMPGDRPVVVTGSSAPNIIDPKTGEERRATSDDIANIAYLINELPGFDVFSISTLADDAPEGQFSLSRFYPALKNCKKPVRSNTPNMEDLKDVLELGYLIAGGEEEYRKRPFINHHYCPVVSPLTFDVESTEAVIYLIEQGLPVYGTIVPNAGMTSPLSLMGTLTLGNAEFLGLATLTQMIRPGAPMIYAVLSTVADMRTGAYAPGAIETGMLQMAHTEMARFYNVPSGGYIGLTNAHTNDAQSGYETGMNTTGALLAGADLFNMGGLLGSLMAFDFGKAVIDNEVALMLKRIKKGYEYSEENLCLDLIAKVGPGGSYMDADHTLKNMRTIAVLPKVATREMRRRWEDQGKPDAHARAMKEANKILSKPNKGRFSEELDAKIREQFKGLVAGDAKWSL</sequence>
<gene>
    <name evidence="4" type="ORF">SAMN05443529_14213</name>
</gene>
<dbReference type="GO" id="GO:0015948">
    <property type="term" value="P:methanogenesis"/>
    <property type="evidence" value="ECO:0007669"/>
    <property type="project" value="InterPro"/>
</dbReference>
<keyword evidence="5" id="KW-1185">Reference proteome</keyword>
<keyword evidence="2 4" id="KW-0489">Methyltransferase</keyword>
<name>A0A1G8KWR5_9FIRM</name>
<evidence type="ECO:0000256" key="2">
    <source>
        <dbReference type="ARBA" id="ARBA00022603"/>
    </source>
</evidence>
<dbReference type="OrthoDB" id="5418352at2"/>
<reference evidence="5" key="1">
    <citation type="submission" date="2016-10" db="EMBL/GenBank/DDBJ databases">
        <authorList>
            <person name="Varghese N."/>
            <person name="Submissions S."/>
        </authorList>
    </citation>
    <scope>NUCLEOTIDE SEQUENCE [LARGE SCALE GENOMIC DNA]</scope>
    <source>
        <strain evidence="5">DSM 8344</strain>
    </source>
</reference>
<dbReference type="STRING" id="1121419.SAMN05443529_14213"/>
<dbReference type="GO" id="GO:0032259">
    <property type="term" value="P:methylation"/>
    <property type="evidence" value="ECO:0007669"/>
    <property type="project" value="UniProtKB-KW"/>
</dbReference>
<dbReference type="Gene3D" id="3.20.20.480">
    <property type="entry name" value="Trimethylamine methyltransferase-like"/>
    <property type="match status" value="1"/>
</dbReference>
<organism evidence="4 5">
    <name type="scientific">Desulfosporosinus hippei DSM 8344</name>
    <dbReference type="NCBI Taxonomy" id="1121419"/>
    <lineage>
        <taxon>Bacteria</taxon>
        <taxon>Bacillati</taxon>
        <taxon>Bacillota</taxon>
        <taxon>Clostridia</taxon>
        <taxon>Eubacteriales</taxon>
        <taxon>Desulfitobacteriaceae</taxon>
        <taxon>Desulfosporosinus</taxon>
    </lineage>
</organism>
<accession>A0A1G8KWR5</accession>